<dbReference type="AlphaFoldDB" id="A0A8C1LNU4"/>
<evidence type="ECO:0000256" key="5">
    <source>
        <dbReference type="PIRSR" id="PIRSR604241-50"/>
    </source>
</evidence>
<reference evidence="7" key="1">
    <citation type="submission" date="2025-08" db="UniProtKB">
        <authorList>
            <consortium name="Ensembl"/>
        </authorList>
    </citation>
    <scope>IDENTIFICATION</scope>
</reference>
<dbReference type="Ensembl" id="ENSCCRT00010070861.1">
    <property type="protein sequence ID" value="ENSCCRP00010064495.1"/>
    <property type="gene ID" value="ENSCCRG00010027557.1"/>
</dbReference>
<evidence type="ECO:0000256" key="1">
    <source>
        <dbReference type="ARBA" id="ARBA00004370"/>
    </source>
</evidence>
<evidence type="ECO:0000313" key="7">
    <source>
        <dbReference type="Ensembl" id="ENSCCRP00010064495.1"/>
    </source>
</evidence>
<dbReference type="InterPro" id="IPR004241">
    <property type="entry name" value="Atg8-like"/>
</dbReference>
<evidence type="ECO:0000256" key="3">
    <source>
        <dbReference type="ARBA" id="ARBA00023136"/>
    </source>
</evidence>
<dbReference type="PANTHER" id="PTHR10969">
    <property type="entry name" value="MICROTUBULE-ASSOCIATED PROTEINS 1A/1B LIGHT CHAIN 3-RELATED"/>
    <property type="match status" value="1"/>
</dbReference>
<dbReference type="GO" id="GO:0016020">
    <property type="term" value="C:membrane"/>
    <property type="evidence" value="ECO:0007669"/>
    <property type="project" value="UniProtKB-SubCell"/>
</dbReference>
<dbReference type="SUPFAM" id="SSF54236">
    <property type="entry name" value="Ubiquitin-like"/>
    <property type="match status" value="1"/>
</dbReference>
<proteinExistence type="inferred from homology"/>
<dbReference type="Pfam" id="PF02991">
    <property type="entry name" value="ATG8"/>
    <property type="match status" value="1"/>
</dbReference>
<dbReference type="Gene3D" id="3.10.20.90">
    <property type="entry name" value="Phosphatidylinositol 3-kinase Catalytic Subunit, Chain A, domain 1"/>
    <property type="match status" value="1"/>
</dbReference>
<protein>
    <submittedName>
        <fullName evidence="7">Microtubule-associated protein 1 light chain 3 gamma</fullName>
    </submittedName>
</protein>
<dbReference type="Proteomes" id="UP000694427">
    <property type="component" value="Unplaced"/>
</dbReference>
<comment type="similarity">
    <text evidence="2 6">Belongs to the ATG8 family.</text>
</comment>
<dbReference type="InterPro" id="IPR029071">
    <property type="entry name" value="Ubiquitin-like_domsf"/>
</dbReference>
<keyword evidence="8" id="KW-1185">Reference proteome</keyword>
<keyword evidence="6" id="KW-0072">Autophagy</keyword>
<evidence type="ECO:0000256" key="2">
    <source>
        <dbReference type="ARBA" id="ARBA00007293"/>
    </source>
</evidence>
<feature type="lipid moiety-binding region" description="Phosphatidylserine amidated glycine; alternate" evidence="5">
    <location>
        <position position="57"/>
    </location>
</feature>
<reference evidence="7" key="2">
    <citation type="submission" date="2025-09" db="UniProtKB">
        <authorList>
            <consortium name="Ensembl"/>
        </authorList>
    </citation>
    <scope>IDENTIFICATION</scope>
</reference>
<evidence type="ECO:0000313" key="8">
    <source>
        <dbReference type="Proteomes" id="UP000694427"/>
    </source>
</evidence>
<keyword evidence="4 5" id="KW-0449">Lipoprotein</keyword>
<sequence length="64" mass="7518">IWFLRNRMTLMPSQAFYLLINNSGIASMSLTMAQLYKDHKDEDGFLYMTYASQEMFGHCSNNNR</sequence>
<name>A0A8C1LNU4_CYPCA</name>
<evidence type="ECO:0000256" key="4">
    <source>
        <dbReference type="ARBA" id="ARBA00023288"/>
    </source>
</evidence>
<evidence type="ECO:0000256" key="6">
    <source>
        <dbReference type="RuleBase" id="RU004384"/>
    </source>
</evidence>
<dbReference type="GO" id="GO:0006914">
    <property type="term" value="P:autophagy"/>
    <property type="evidence" value="ECO:0007669"/>
    <property type="project" value="UniProtKB-KW"/>
</dbReference>
<keyword evidence="3" id="KW-0472">Membrane</keyword>
<organism evidence="7 8">
    <name type="scientific">Cyprinus carpio</name>
    <name type="common">Common carp</name>
    <dbReference type="NCBI Taxonomy" id="7962"/>
    <lineage>
        <taxon>Eukaryota</taxon>
        <taxon>Metazoa</taxon>
        <taxon>Chordata</taxon>
        <taxon>Craniata</taxon>
        <taxon>Vertebrata</taxon>
        <taxon>Euteleostomi</taxon>
        <taxon>Actinopterygii</taxon>
        <taxon>Neopterygii</taxon>
        <taxon>Teleostei</taxon>
        <taxon>Ostariophysi</taxon>
        <taxon>Cypriniformes</taxon>
        <taxon>Cyprinidae</taxon>
        <taxon>Cyprininae</taxon>
        <taxon>Cyprinus</taxon>
    </lineage>
</organism>
<comment type="subcellular location">
    <subcellularLocation>
        <location evidence="1">Membrane</location>
    </subcellularLocation>
</comment>
<accession>A0A8C1LNU4</accession>